<dbReference type="Proteomes" id="UP000242287">
    <property type="component" value="Unassembled WGS sequence"/>
</dbReference>
<evidence type="ECO:0000313" key="1">
    <source>
        <dbReference type="EMBL" id="PFH47465.1"/>
    </source>
</evidence>
<feature type="non-terminal residue" evidence="1">
    <location>
        <position position="1"/>
    </location>
</feature>
<sequence length="124" mass="13777">KAFAIATGIVTVFGAGLVWGVRVWMGVQDTREFAQRARTAILTYLPSLAARIHRAPETEEERAMLDGADYSSPSPVLDQDVGAWDAAESEKRLQAAYDKGGTAMWGRMALREIEAESRYEQEKR</sequence>
<dbReference type="EMBL" id="KZ302110">
    <property type="protein sequence ID" value="PFH47465.1"/>
    <property type="molecule type" value="Genomic_DNA"/>
</dbReference>
<gene>
    <name evidence="1" type="ORF">AMATHDRAFT_96601</name>
</gene>
<protein>
    <submittedName>
        <fullName evidence="1">Uncharacterized protein</fullName>
    </submittedName>
</protein>
<dbReference type="AlphaFoldDB" id="A0A2A9N984"/>
<name>A0A2A9N984_9AGAR</name>
<keyword evidence="2" id="KW-1185">Reference proteome</keyword>
<reference evidence="1 2" key="1">
    <citation type="submission" date="2014-02" db="EMBL/GenBank/DDBJ databases">
        <title>Transposable element dynamics among asymbiotic and ectomycorrhizal Amanita fungi.</title>
        <authorList>
            <consortium name="DOE Joint Genome Institute"/>
            <person name="Hess J."/>
            <person name="Skrede I."/>
            <person name="Wolfe B."/>
            <person name="LaButti K."/>
            <person name="Ohm R.A."/>
            <person name="Grigoriev I.V."/>
            <person name="Pringle A."/>
        </authorList>
    </citation>
    <scope>NUCLEOTIDE SEQUENCE [LARGE SCALE GENOMIC DNA]</scope>
    <source>
        <strain evidence="1 2">SKay4041</strain>
    </source>
</reference>
<accession>A0A2A9N984</accession>
<proteinExistence type="predicted"/>
<evidence type="ECO:0000313" key="2">
    <source>
        <dbReference type="Proteomes" id="UP000242287"/>
    </source>
</evidence>
<organism evidence="1 2">
    <name type="scientific">Amanita thiersii Skay4041</name>
    <dbReference type="NCBI Taxonomy" id="703135"/>
    <lineage>
        <taxon>Eukaryota</taxon>
        <taxon>Fungi</taxon>
        <taxon>Dikarya</taxon>
        <taxon>Basidiomycota</taxon>
        <taxon>Agaricomycotina</taxon>
        <taxon>Agaricomycetes</taxon>
        <taxon>Agaricomycetidae</taxon>
        <taxon>Agaricales</taxon>
        <taxon>Pluteineae</taxon>
        <taxon>Amanitaceae</taxon>
        <taxon>Amanita</taxon>
    </lineage>
</organism>
<dbReference type="OrthoDB" id="5346979at2759"/>
<feature type="non-terminal residue" evidence="1">
    <location>
        <position position="124"/>
    </location>
</feature>